<feature type="region of interest" description="Disordered" evidence="2">
    <location>
        <begin position="499"/>
        <end position="618"/>
    </location>
</feature>
<feature type="compositionally biased region" description="Polar residues" evidence="2">
    <location>
        <begin position="1826"/>
        <end position="1835"/>
    </location>
</feature>
<feature type="compositionally biased region" description="Polar residues" evidence="2">
    <location>
        <begin position="502"/>
        <end position="512"/>
    </location>
</feature>
<feature type="compositionally biased region" description="Basic and acidic residues" evidence="2">
    <location>
        <begin position="535"/>
        <end position="555"/>
    </location>
</feature>
<keyword evidence="5" id="KW-1185">Reference proteome</keyword>
<feature type="domain" description="Arrestin C-terminal-like" evidence="3">
    <location>
        <begin position="1029"/>
        <end position="1190"/>
    </location>
</feature>
<dbReference type="Pfam" id="PF02752">
    <property type="entry name" value="Arrestin_C"/>
    <property type="match status" value="1"/>
</dbReference>
<evidence type="ECO:0000313" key="5">
    <source>
        <dbReference type="Proteomes" id="UP000053758"/>
    </source>
</evidence>
<evidence type="ECO:0000256" key="2">
    <source>
        <dbReference type="SAM" id="MobiDB-lite"/>
    </source>
</evidence>
<feature type="region of interest" description="Disordered" evidence="2">
    <location>
        <begin position="1531"/>
        <end position="1561"/>
    </location>
</feature>
<evidence type="ECO:0000259" key="3">
    <source>
        <dbReference type="SMART" id="SM01017"/>
    </source>
</evidence>
<dbReference type="Gene3D" id="2.60.40.640">
    <property type="match status" value="1"/>
</dbReference>
<feature type="region of interest" description="Disordered" evidence="2">
    <location>
        <begin position="1806"/>
        <end position="1869"/>
    </location>
</feature>
<dbReference type="Proteomes" id="UP000053758">
    <property type="component" value="Unassembled WGS sequence"/>
</dbReference>
<name>A0A081CFD7_PSEA2</name>
<feature type="region of interest" description="Disordered" evidence="2">
    <location>
        <begin position="1215"/>
        <end position="1239"/>
    </location>
</feature>
<dbReference type="GO" id="GO:0005737">
    <property type="term" value="C:cytoplasm"/>
    <property type="evidence" value="ECO:0007669"/>
    <property type="project" value="TreeGrafter"/>
</dbReference>
<feature type="compositionally biased region" description="Polar residues" evidence="2">
    <location>
        <begin position="1369"/>
        <end position="1383"/>
    </location>
</feature>
<dbReference type="GeneID" id="26304458"/>
<protein>
    <recommendedName>
        <fullName evidence="3">Arrestin C-terminal-like domain-containing protein</fullName>
    </recommendedName>
</protein>
<dbReference type="GO" id="GO:0007165">
    <property type="term" value="P:signal transduction"/>
    <property type="evidence" value="ECO:0007669"/>
    <property type="project" value="InterPro"/>
</dbReference>
<feature type="region of interest" description="Disordered" evidence="2">
    <location>
        <begin position="694"/>
        <end position="742"/>
    </location>
</feature>
<feature type="region of interest" description="Disordered" evidence="2">
    <location>
        <begin position="1681"/>
        <end position="1764"/>
    </location>
</feature>
<dbReference type="GO" id="GO:0002031">
    <property type="term" value="P:G protein-coupled receptor internalization"/>
    <property type="evidence" value="ECO:0007669"/>
    <property type="project" value="TreeGrafter"/>
</dbReference>
<feature type="region of interest" description="Disordered" evidence="2">
    <location>
        <begin position="293"/>
        <end position="485"/>
    </location>
</feature>
<proteinExistence type="inferred from homology"/>
<feature type="compositionally biased region" description="Acidic residues" evidence="2">
    <location>
        <begin position="1459"/>
        <end position="1468"/>
    </location>
</feature>
<dbReference type="SMART" id="SM01017">
    <property type="entry name" value="Arrestin_C"/>
    <property type="match status" value="1"/>
</dbReference>
<feature type="compositionally biased region" description="Polar residues" evidence="2">
    <location>
        <begin position="712"/>
        <end position="723"/>
    </location>
</feature>
<feature type="region of interest" description="Disordered" evidence="2">
    <location>
        <begin position="191"/>
        <end position="215"/>
    </location>
</feature>
<feature type="region of interest" description="Disordered" evidence="2">
    <location>
        <begin position="779"/>
        <end position="803"/>
    </location>
</feature>
<dbReference type="InterPro" id="IPR014752">
    <property type="entry name" value="Arrestin-like_C"/>
</dbReference>
<evidence type="ECO:0000256" key="1">
    <source>
        <dbReference type="ARBA" id="ARBA00005298"/>
    </source>
</evidence>
<feature type="compositionally biased region" description="Low complexity" evidence="2">
    <location>
        <begin position="192"/>
        <end position="208"/>
    </location>
</feature>
<dbReference type="SUPFAM" id="SSF81296">
    <property type="entry name" value="E set domains"/>
    <property type="match status" value="1"/>
</dbReference>
<dbReference type="PANTHER" id="PTHR11792:SF17">
    <property type="entry name" value="KURTZ ARRESTIN"/>
    <property type="match status" value="1"/>
</dbReference>
<feature type="compositionally biased region" description="Polar residues" evidence="2">
    <location>
        <begin position="1704"/>
        <end position="1714"/>
    </location>
</feature>
<dbReference type="PANTHER" id="PTHR11792">
    <property type="entry name" value="ARRESTIN"/>
    <property type="match status" value="1"/>
</dbReference>
<sequence length="2004" mass="212054">MTRSAAYLFTSSSFVPLHSLSKRYRDPHASTLVWMPCQTHTNAALGLATASAQSDEAPDSTTAPMMGSTPRSAAETCACRTCLSLLDALQCQSSRPDSVLRVLVLIEMLLDTLWLILNISLSAQLAEALKSTLFNFTQPSASPLPSIGVSTPCSPSPFALRSSRQLSASLPLGGAAMSGLGIDFGHESEAYSTDTGSRTSAATTSTSGFHSRTRAHMIPKKSSMNKMRGARPKTAEEDARRVRIVSGEPDILGHGAYTDEDFMSPPTHHDVVVQPHSLHSLSAAVAAMGGYTTDTATSSTETDSDTSPTLTESSVTSTSSGASSANQLNIRKKHHSQPPLGVHRQDDERGIRIMGAAQGASTAPQQLMPVVQRPVRESKSNTSLASGYRSDGGSSLGRSAEIPRGVGRNGGRGGHRASIRSAASRQVTLQNRLGPKVGTNTANEDADETIRADVPSDDETEVMVPDGFGGHTRTKQPRNPRPQTANAAVPSLLQRIDMSSDHAPSQSDQSLAEQHEAESSRRWKVGSFYAPDGSETARIDHETGTISERGTHLEPSEVALSRAQSRGGSESSATSLTRSHTSSFGPKASLMQSPSAQNAARSQADATEPSTDDGPVEGSTKAAAMLQNKQSRTSLASVAMRSKRGLQGLEEAERGGALVSLDNYRMTYDTGLPILPHEIRALDQDSIMGSVRLGQAPPMKTSLSHSGAPLTATPSAASNTSESGHVASSASSKPRNRPRRSLSETNVNAALLERHGTLLSNTANPMRRSKELNRLLGNSDRKLPSSAARPMHLESPTKSGLKRSNAVPATVVPPPAALEQGKANKARVEVDLVLESDLVVEGGTLQGRMQIRVRKGSDKEGGVLLAQPKIRVVGFEELLSDDTRYIFYHHASVIDGDRSNHGPSEPYYLDGSPTLSSPETAPFSALSCFSGSPDAEGYAEGKVGSHSIPFSLELPVSKGAKGSYRGKNAVVRYIVIGSVKLKSASGANRSIAHFYRHVDLFPYLNPAVVLSSANKPIQASSSKGLFLGGSGKVHLMASLHRNTWVAGQRVYIHIGIQNDTSKKINGMTLALIRTVTLYKPRPELDLDGQAARRDLDPDACQTSTTRKKIAEEELEMGQKGSRGVVTARGWWTGVEPGQRVESSHYMHIPADALSISRGRHVEVVYSIKVSIGSSLSADVSVELPLRVINFVSLDPPPIKKAGAAKFSVDSARSWVSPGSSAGDARSPGSSSGRSTRDGAEDMVARLKSVDAMRSPGKTEISLANYDQHLQVARMLSPGEVAAEQKKLLQHQKSLDFINHAIRSAAARRGVDVTPTTSSSTRTPSPAGLGIGVLDSSSASSARSGDSPCGNSSTDGVSGADEDYDEDNTKTPMASVNRSGSTQPIYPPGCEPYEPHHHRAHQAQYGAAYSQLPVTLHLPGGMHHMQQMQMQMYQMAPPPHAGGMLPVLRINNANAVSLDEIGDDYDDDDHDARADPDQTLGLNDESMAEMNMVIGSARLDDEDYAQFDDSMHVAEAEHDERQDMLFERVSRAADAGGNEGWSLRRRDSAGDEPETHDADEADDVAEVSSIMQAVSLEPAAPPSSEVSVPGSMAPPEAAAVTTSVYNASQAAARRAVASPPVPVRGQSRASMTISPRTNAYAVSNVTRPLKISKESSATSSLLPQQTIHAKASSEQLAERLAGEVAVSSRDSQTLSAANLKRHSDNLSYRQQQQQPTRHRATHSVTGLKPLILKPKATSDGRRDRTSSAGSRTPDVASPREGAFVSDTGVAENVRTPDSLSSEVSQIAPAPATAAKVVETKPSLAHKASDASIASTSDPAAHSGGLPRSSTLQSMPVQTEGRMSVQRSDSMSSVVDDAGTDRALSRSHSTHNLRGAAVLVPSVRNKIAMLESRSAALREFTGAAAEASPASSPLKKSTSTSNFGLSSSTSTGRVAQLAASAERAGSLTPSASSPFRLGRKGSFVSVADSEDGAGSMVSSVAPVPEYMKTAASSVPSFNAPVLRNLR</sequence>
<feature type="compositionally biased region" description="Polar residues" evidence="2">
    <location>
        <begin position="421"/>
        <end position="431"/>
    </location>
</feature>
<feature type="region of interest" description="Disordered" evidence="2">
    <location>
        <begin position="1903"/>
        <end position="1927"/>
    </location>
</feature>
<dbReference type="RefSeq" id="XP_014656587.1">
    <property type="nucleotide sequence ID" value="XM_014801101.1"/>
</dbReference>
<feature type="compositionally biased region" description="Low complexity" evidence="2">
    <location>
        <begin position="1313"/>
        <end position="1325"/>
    </location>
</feature>
<dbReference type="InterPro" id="IPR000698">
    <property type="entry name" value="Arrestin"/>
</dbReference>
<dbReference type="GO" id="GO:0001664">
    <property type="term" value="F:G protein-coupled receptor binding"/>
    <property type="evidence" value="ECO:0007669"/>
    <property type="project" value="TreeGrafter"/>
</dbReference>
<reference evidence="5" key="1">
    <citation type="journal article" date="2014" name="Genome Announc.">
        <title>Draft Genome Sequence of the Yeast Pseudozyma antarctica Type Strain JCM10317, a Producer of the Glycolipid Biosurfactants, Mannosylerythritol Lipids.</title>
        <authorList>
            <person name="Saika A."/>
            <person name="Koike H."/>
            <person name="Hori T."/>
            <person name="Fukuoka T."/>
            <person name="Sato S."/>
            <person name="Habe H."/>
            <person name="Kitamoto D."/>
            <person name="Morita T."/>
        </authorList>
    </citation>
    <scope>NUCLEOTIDE SEQUENCE [LARGE SCALE GENOMIC DNA]</scope>
    <source>
        <strain evidence="5">JCM 10317</strain>
    </source>
</reference>
<feature type="compositionally biased region" description="Basic and acidic residues" evidence="2">
    <location>
        <begin position="1541"/>
        <end position="1557"/>
    </location>
</feature>
<feature type="region of interest" description="Disordered" evidence="2">
    <location>
        <begin position="1306"/>
        <end position="1401"/>
    </location>
</feature>
<feature type="compositionally biased region" description="Low complexity" evidence="2">
    <location>
        <begin position="1216"/>
        <end position="1233"/>
    </location>
</feature>
<feature type="compositionally biased region" description="Low complexity" evidence="2">
    <location>
        <begin position="1334"/>
        <end position="1346"/>
    </location>
</feature>
<comment type="similarity">
    <text evidence="1">Belongs to the arrestin family.</text>
</comment>
<feature type="compositionally biased region" description="Low complexity" evidence="2">
    <location>
        <begin position="293"/>
        <end position="324"/>
    </location>
</feature>
<accession>A0A081CFD7</accession>
<feature type="region of interest" description="Disordered" evidence="2">
    <location>
        <begin position="1459"/>
        <end position="1480"/>
    </location>
</feature>
<dbReference type="InterPro" id="IPR011022">
    <property type="entry name" value="Arrestin_C-like"/>
</dbReference>
<dbReference type="HOGENOM" id="CLU_239004_0_0_1"/>
<feature type="compositionally biased region" description="Basic and acidic residues" evidence="2">
    <location>
        <begin position="1735"/>
        <end position="1744"/>
    </location>
</feature>
<dbReference type="InterPro" id="IPR014756">
    <property type="entry name" value="Ig_E-set"/>
</dbReference>
<feature type="compositionally biased region" description="Polar residues" evidence="2">
    <location>
        <begin position="562"/>
        <end position="609"/>
    </location>
</feature>
<dbReference type="EMBL" id="DF830075">
    <property type="protein sequence ID" value="GAK65383.1"/>
    <property type="molecule type" value="Genomic_DNA"/>
</dbReference>
<organism evidence="4 5">
    <name type="scientific">Pseudozyma antarctica</name>
    <name type="common">Yeast</name>
    <name type="synonym">Candida antarctica</name>
    <dbReference type="NCBI Taxonomy" id="84753"/>
    <lineage>
        <taxon>Eukaryota</taxon>
        <taxon>Fungi</taxon>
        <taxon>Dikarya</taxon>
        <taxon>Basidiomycota</taxon>
        <taxon>Ustilaginomycotina</taxon>
        <taxon>Ustilaginomycetes</taxon>
        <taxon>Ustilaginales</taxon>
        <taxon>Ustilaginaceae</taxon>
        <taxon>Moesziomyces</taxon>
    </lineage>
</organism>
<evidence type="ECO:0000313" key="4">
    <source>
        <dbReference type="EMBL" id="GAK65383.1"/>
    </source>
</evidence>
<gene>
    <name evidence="4" type="ORF">PAN0_008d3600</name>
</gene>